<dbReference type="GeneID" id="36337421"/>
<dbReference type="SUPFAM" id="SSF55424">
    <property type="entry name" value="FAD/NAD-linked reductases, dimerisation (C-terminal) domain"/>
    <property type="match status" value="1"/>
</dbReference>
<dbReference type="GO" id="GO:0004148">
    <property type="term" value="F:dihydrolipoyl dehydrogenase (NADH) activity"/>
    <property type="evidence" value="ECO:0007669"/>
    <property type="project" value="UniProtKB-EC"/>
</dbReference>
<organism evidence="16 17">
    <name type="scientific">Echinococcus granulosus</name>
    <name type="common">Hydatid tapeworm</name>
    <dbReference type="NCBI Taxonomy" id="6210"/>
    <lineage>
        <taxon>Eukaryota</taxon>
        <taxon>Metazoa</taxon>
        <taxon>Spiralia</taxon>
        <taxon>Lophotrochozoa</taxon>
        <taxon>Platyhelminthes</taxon>
        <taxon>Cestoda</taxon>
        <taxon>Eucestoda</taxon>
        <taxon>Cyclophyllidea</taxon>
        <taxon>Taeniidae</taxon>
        <taxon>Echinococcus</taxon>
        <taxon>Echinococcus granulosus group</taxon>
    </lineage>
</organism>
<dbReference type="GO" id="GO:0006103">
    <property type="term" value="P:2-oxoglutarate metabolic process"/>
    <property type="evidence" value="ECO:0007669"/>
    <property type="project" value="TreeGrafter"/>
</dbReference>
<dbReference type="FunFam" id="3.50.50.60:FF:000001">
    <property type="entry name" value="Dihydrolipoyl dehydrogenase, mitochondrial"/>
    <property type="match status" value="1"/>
</dbReference>
<dbReference type="Gene3D" id="3.30.390.30">
    <property type="match status" value="1"/>
</dbReference>
<dbReference type="Proteomes" id="UP000019149">
    <property type="component" value="Unassembled WGS sequence"/>
</dbReference>
<protein>
    <recommendedName>
        <fullName evidence="2 13">Dihydrolipoyl dehydrogenase</fullName>
        <ecNumber evidence="2 13">1.8.1.4</ecNumber>
    </recommendedName>
</protein>
<feature type="disulfide bond" description="Redox-active" evidence="12">
    <location>
        <begin position="93"/>
        <end position="98"/>
    </location>
</feature>
<dbReference type="CTD" id="36337421"/>
<keyword evidence="4 11" id="KW-0274">FAD</keyword>
<evidence type="ECO:0000256" key="2">
    <source>
        <dbReference type="ARBA" id="ARBA00012608"/>
    </source>
</evidence>
<comment type="catalytic activity">
    <reaction evidence="9 13">
        <text>N(6)-[(R)-dihydrolipoyl]-L-lysyl-[protein] + NAD(+) = N(6)-[(R)-lipoyl]-L-lysyl-[protein] + NADH + H(+)</text>
        <dbReference type="Rhea" id="RHEA:15045"/>
        <dbReference type="Rhea" id="RHEA-COMP:10474"/>
        <dbReference type="Rhea" id="RHEA-COMP:10475"/>
        <dbReference type="ChEBI" id="CHEBI:15378"/>
        <dbReference type="ChEBI" id="CHEBI:57540"/>
        <dbReference type="ChEBI" id="CHEBI:57945"/>
        <dbReference type="ChEBI" id="CHEBI:83099"/>
        <dbReference type="ChEBI" id="CHEBI:83100"/>
        <dbReference type="EC" id="1.8.1.4"/>
    </reaction>
</comment>
<evidence type="ECO:0000313" key="16">
    <source>
        <dbReference type="EMBL" id="EUB63624.1"/>
    </source>
</evidence>
<evidence type="ECO:0000256" key="3">
    <source>
        <dbReference type="ARBA" id="ARBA00022630"/>
    </source>
</evidence>
<evidence type="ECO:0000313" key="17">
    <source>
        <dbReference type="Proteomes" id="UP000019149"/>
    </source>
</evidence>
<dbReference type="OMA" id="CAQLGMK"/>
<dbReference type="PRINTS" id="PR00411">
    <property type="entry name" value="PNDRDTASEI"/>
</dbReference>
<dbReference type="InterPro" id="IPR012999">
    <property type="entry name" value="Pyr_OxRdtase_I_AS"/>
</dbReference>
<proteinExistence type="inferred from homology"/>
<dbReference type="NCBIfam" id="TIGR01350">
    <property type="entry name" value="lipoamide_DH"/>
    <property type="match status" value="1"/>
</dbReference>
<keyword evidence="5 13" id="KW-0560">Oxidoreductase</keyword>
<dbReference type="AlphaFoldDB" id="W6VA46"/>
<feature type="binding site" evidence="11">
    <location>
        <position position="367"/>
    </location>
    <ligand>
        <name>FAD</name>
        <dbReference type="ChEBI" id="CHEBI:57692"/>
    </ligand>
</feature>
<evidence type="ECO:0000256" key="11">
    <source>
        <dbReference type="PIRSR" id="PIRSR000350-3"/>
    </source>
</evidence>
<keyword evidence="3 13" id="KW-0285">Flavoprotein</keyword>
<dbReference type="InterPro" id="IPR001100">
    <property type="entry name" value="Pyr_nuc-diS_OxRdtase"/>
</dbReference>
<evidence type="ECO:0000256" key="13">
    <source>
        <dbReference type="RuleBase" id="RU003692"/>
    </source>
</evidence>
<dbReference type="PIRSF" id="PIRSF000350">
    <property type="entry name" value="Mercury_reductase_MerA"/>
    <property type="match status" value="1"/>
</dbReference>
<dbReference type="EC" id="1.8.1.4" evidence="2 13"/>
<dbReference type="InterPro" id="IPR016156">
    <property type="entry name" value="FAD/NAD-linked_Rdtase_dimer_sf"/>
</dbReference>
<dbReference type="Pfam" id="PF02852">
    <property type="entry name" value="Pyr_redox_dim"/>
    <property type="match status" value="1"/>
</dbReference>
<gene>
    <name evidence="16" type="ORF">EGR_01706</name>
</gene>
<keyword evidence="17" id="KW-1185">Reference proteome</keyword>
<feature type="domain" description="Pyridine nucleotide-disulphide oxidoreductase dimerisation" evidence="14">
    <location>
        <begin position="401"/>
        <end position="509"/>
    </location>
</feature>
<evidence type="ECO:0000256" key="12">
    <source>
        <dbReference type="PIRSR" id="PIRSR000350-4"/>
    </source>
</evidence>
<dbReference type="InterPro" id="IPR006258">
    <property type="entry name" value="Lipoamide_DH"/>
</dbReference>
<dbReference type="Gene3D" id="3.50.50.60">
    <property type="entry name" value="FAD/NAD(P)-binding domain"/>
    <property type="match status" value="2"/>
</dbReference>
<feature type="active site" description="Proton acceptor" evidence="10">
    <location>
        <position position="499"/>
    </location>
</feature>
<dbReference type="FunFam" id="3.30.390.30:FF:000001">
    <property type="entry name" value="Dihydrolipoyl dehydrogenase"/>
    <property type="match status" value="1"/>
</dbReference>
<comment type="similarity">
    <text evidence="1 13">Belongs to the class-I pyridine nucleotide-disulfide oxidoreductase family.</text>
</comment>
<keyword evidence="8 13" id="KW-0676">Redox-active center</keyword>
<dbReference type="PANTHER" id="PTHR22912">
    <property type="entry name" value="DISULFIDE OXIDOREDUCTASE"/>
    <property type="match status" value="1"/>
</dbReference>
<dbReference type="InterPro" id="IPR036188">
    <property type="entry name" value="FAD/NAD-bd_sf"/>
</dbReference>
<dbReference type="Pfam" id="PF07992">
    <property type="entry name" value="Pyr_redox_2"/>
    <property type="match status" value="1"/>
</dbReference>
<evidence type="ECO:0000256" key="5">
    <source>
        <dbReference type="ARBA" id="ARBA00023002"/>
    </source>
</evidence>
<dbReference type="InterPro" id="IPR004099">
    <property type="entry name" value="Pyr_nucl-diS_OxRdtase_dimer"/>
</dbReference>
<sequence>MTPCVSCAPIRTAPSLFLLPPPSLECSGLYVLVSVKLFPRPVNFRLSRSLSTGEKDLVVIGSGPGGYVAAIKAAQLGMKTVCVEKYPTFGGTCLNVGCIPSKSLLGSSHYYEMCKSNHLESRGIELSEVKLNLAGMMGAKTKTVATLTGGIVHLFKANQVESLQGVGSITKPNEVTVTKPDGSTEVINTRNILIATGSDVIQFPGITIDEKHFITSTGALSLDRVPEHLVIIGAGVIGVEMGSVWKRLGAKVTIVEYLGHIGGVGIDMEVSKLFGKILTKQGLNFKLSTKVISAELNGNFISVAVEGVKDGKADTISCDTLLVAIGRCPYTTGLGLENVGIECDKYGRVPVNNRFQTNVPNIYAIGDVIEGPMLAHKAEDEGILCVEGMCGGNVHIDYNCIPSVIYTNPECAWVGKSEEDLKSAGIDYKVGRFPISANSRARCNHESDGIFKILADKATDKILGVHLLGPQAGELINEGVLAMEYGASAEDVARVCHAHPTVSEALREANLAASFGKAINC</sequence>
<evidence type="ECO:0000256" key="6">
    <source>
        <dbReference type="ARBA" id="ARBA00023027"/>
    </source>
</evidence>
<evidence type="ECO:0000256" key="4">
    <source>
        <dbReference type="ARBA" id="ARBA00022827"/>
    </source>
</evidence>
<feature type="binding site" evidence="11">
    <location>
        <begin position="373"/>
        <end position="376"/>
    </location>
    <ligand>
        <name>FAD</name>
        <dbReference type="ChEBI" id="CHEBI:57692"/>
    </ligand>
</feature>
<feature type="binding site" evidence="11">
    <location>
        <begin position="196"/>
        <end position="198"/>
    </location>
    <ligand>
        <name>FAD</name>
        <dbReference type="ChEBI" id="CHEBI:57692"/>
    </ligand>
</feature>
<keyword evidence="7" id="KW-1015">Disulfide bond</keyword>
<dbReference type="KEGG" id="egl:EGR_01706"/>
<feature type="binding site" evidence="11">
    <location>
        <begin position="233"/>
        <end position="240"/>
    </location>
    <ligand>
        <name>NAD(+)</name>
        <dbReference type="ChEBI" id="CHEBI:57540"/>
    </ligand>
</feature>
<dbReference type="SUPFAM" id="SSF51905">
    <property type="entry name" value="FAD/NAD(P)-binding domain"/>
    <property type="match status" value="1"/>
</dbReference>
<dbReference type="InterPro" id="IPR050151">
    <property type="entry name" value="Class-I_Pyr_Nuc-Dis_Oxidored"/>
</dbReference>
<dbReference type="GO" id="GO:0045252">
    <property type="term" value="C:oxoglutarate dehydrogenase complex"/>
    <property type="evidence" value="ECO:0007669"/>
    <property type="project" value="TreeGrafter"/>
</dbReference>
<keyword evidence="11" id="KW-0547">Nucleotide-binding</keyword>
<evidence type="ECO:0000256" key="10">
    <source>
        <dbReference type="PIRSR" id="PIRSR000350-2"/>
    </source>
</evidence>
<feature type="binding site" evidence="11">
    <location>
        <position position="256"/>
    </location>
    <ligand>
        <name>NAD(+)</name>
        <dbReference type="ChEBI" id="CHEBI:57540"/>
    </ligand>
</feature>
<name>W6VA46_ECHGR</name>
<reference evidence="16 17" key="1">
    <citation type="journal article" date="2013" name="Nat. Genet.">
        <title>The genome of the hydatid tapeworm Echinococcus granulosus.</title>
        <authorList>
            <person name="Zheng H."/>
            <person name="Zhang W."/>
            <person name="Zhang L."/>
            <person name="Zhang Z."/>
            <person name="Li J."/>
            <person name="Lu G."/>
            <person name="Zhu Y."/>
            <person name="Wang Y."/>
            <person name="Huang Y."/>
            <person name="Liu J."/>
            <person name="Kang H."/>
            <person name="Chen J."/>
            <person name="Wang L."/>
            <person name="Chen A."/>
            <person name="Yu S."/>
            <person name="Gao Z."/>
            <person name="Jin L."/>
            <person name="Gu W."/>
            <person name="Wang Z."/>
            <person name="Zhao L."/>
            <person name="Shi B."/>
            <person name="Wen H."/>
            <person name="Lin R."/>
            <person name="Jones M.K."/>
            <person name="Brejova B."/>
            <person name="Vinar T."/>
            <person name="Zhao G."/>
            <person name="McManus D.P."/>
            <person name="Chen Z."/>
            <person name="Zhou Y."/>
            <person name="Wang S."/>
        </authorList>
    </citation>
    <scope>NUCLEOTIDE SEQUENCE [LARGE SCALE GENOMIC DNA]</scope>
</reference>
<evidence type="ECO:0000256" key="8">
    <source>
        <dbReference type="ARBA" id="ARBA00023284"/>
    </source>
</evidence>
<feature type="binding site" evidence="11">
    <location>
        <position position="102"/>
    </location>
    <ligand>
        <name>FAD</name>
        <dbReference type="ChEBI" id="CHEBI:57692"/>
    </ligand>
</feature>
<feature type="binding site" evidence="11">
    <location>
        <position position="167"/>
    </location>
    <ligand>
        <name>FAD</name>
        <dbReference type="ChEBI" id="CHEBI:57692"/>
    </ligand>
</feature>
<dbReference type="GO" id="GO:0005739">
    <property type="term" value="C:mitochondrion"/>
    <property type="evidence" value="ECO:0007669"/>
    <property type="project" value="TreeGrafter"/>
</dbReference>
<evidence type="ECO:0000259" key="15">
    <source>
        <dbReference type="Pfam" id="PF07992"/>
    </source>
</evidence>
<evidence type="ECO:0000256" key="1">
    <source>
        <dbReference type="ARBA" id="ARBA00007532"/>
    </source>
</evidence>
<comment type="miscellaneous">
    <text evidence="13">The active site is a redox-active disulfide bond.</text>
</comment>
<dbReference type="OrthoDB" id="361797at2759"/>
<comment type="caution">
    <text evidence="16">The sequence shown here is derived from an EMBL/GenBank/DDBJ whole genome shotgun (WGS) entry which is preliminary data.</text>
</comment>
<dbReference type="PROSITE" id="PS00076">
    <property type="entry name" value="PYRIDINE_REDOX_1"/>
    <property type="match status" value="1"/>
</dbReference>
<keyword evidence="6 11" id="KW-0520">NAD</keyword>
<dbReference type="RefSeq" id="XP_024354820.1">
    <property type="nucleotide sequence ID" value="XM_024490955.1"/>
</dbReference>
<accession>W6VA46</accession>
<evidence type="ECO:0000256" key="9">
    <source>
        <dbReference type="ARBA" id="ARBA00049187"/>
    </source>
</evidence>
<dbReference type="STRING" id="6210.W6VA46"/>
<dbReference type="PANTHER" id="PTHR22912:SF151">
    <property type="entry name" value="DIHYDROLIPOYL DEHYDROGENASE, MITOCHONDRIAL"/>
    <property type="match status" value="1"/>
</dbReference>
<dbReference type="GO" id="GO:0050660">
    <property type="term" value="F:flavin adenine dinucleotide binding"/>
    <property type="evidence" value="ECO:0007669"/>
    <property type="project" value="InterPro"/>
</dbReference>
<dbReference type="InterPro" id="IPR023753">
    <property type="entry name" value="FAD/NAD-binding_dom"/>
</dbReference>
<evidence type="ECO:0000259" key="14">
    <source>
        <dbReference type="Pfam" id="PF02852"/>
    </source>
</evidence>
<comment type="cofactor">
    <cofactor evidence="11 13">
        <name>FAD</name>
        <dbReference type="ChEBI" id="CHEBI:57692"/>
    </cofactor>
    <text evidence="11 13">Binds 1 FAD per subunit.</text>
</comment>
<dbReference type="EMBL" id="APAU02000006">
    <property type="protein sequence ID" value="EUB63624.1"/>
    <property type="molecule type" value="Genomic_DNA"/>
</dbReference>
<feature type="binding site" evidence="11">
    <location>
        <position position="326"/>
    </location>
    <ligand>
        <name>NAD(+)</name>
        <dbReference type="ChEBI" id="CHEBI:57540"/>
    </ligand>
</feature>
<feature type="domain" description="FAD/NAD(P)-binding" evidence="15">
    <location>
        <begin position="55"/>
        <end position="382"/>
    </location>
</feature>
<evidence type="ECO:0000256" key="7">
    <source>
        <dbReference type="ARBA" id="ARBA00023157"/>
    </source>
</evidence>
<dbReference type="PRINTS" id="PR00368">
    <property type="entry name" value="FADPNR"/>
</dbReference>